<organism evidence="1 2">
    <name type="scientific">Paramecium sonneborni</name>
    <dbReference type="NCBI Taxonomy" id="65129"/>
    <lineage>
        <taxon>Eukaryota</taxon>
        <taxon>Sar</taxon>
        <taxon>Alveolata</taxon>
        <taxon>Ciliophora</taxon>
        <taxon>Intramacronucleata</taxon>
        <taxon>Oligohymenophorea</taxon>
        <taxon>Peniculida</taxon>
        <taxon>Parameciidae</taxon>
        <taxon>Paramecium</taxon>
    </lineage>
</organism>
<dbReference type="OrthoDB" id="296964at2759"/>
<protein>
    <submittedName>
        <fullName evidence="1">Uncharacterized protein</fullName>
    </submittedName>
</protein>
<accession>A0A8S1RIN2</accession>
<gene>
    <name evidence="1" type="ORF">PSON_ATCC_30995.1.T1690062</name>
</gene>
<dbReference type="EMBL" id="CAJJDN010000169">
    <property type="protein sequence ID" value="CAD8126665.1"/>
    <property type="molecule type" value="Genomic_DNA"/>
</dbReference>
<evidence type="ECO:0000313" key="2">
    <source>
        <dbReference type="Proteomes" id="UP000692954"/>
    </source>
</evidence>
<dbReference type="AlphaFoldDB" id="A0A8S1RIN2"/>
<comment type="caution">
    <text evidence="1">The sequence shown here is derived from an EMBL/GenBank/DDBJ whole genome shotgun (WGS) entry which is preliminary data.</text>
</comment>
<proteinExistence type="predicted"/>
<reference evidence="1" key="1">
    <citation type="submission" date="2021-01" db="EMBL/GenBank/DDBJ databases">
        <authorList>
            <consortium name="Genoscope - CEA"/>
            <person name="William W."/>
        </authorList>
    </citation>
    <scope>NUCLEOTIDE SEQUENCE</scope>
</reference>
<evidence type="ECO:0000313" key="1">
    <source>
        <dbReference type="EMBL" id="CAD8126665.1"/>
    </source>
</evidence>
<name>A0A8S1RIN2_9CILI</name>
<sequence length="76" mass="9028">MMHQLFIITIDNLLFDEVKMFQNSIQKNEQSIQLRSKMAPFLKALIILASKQYFLDQGVIHQILQVLNEFRNAYQK</sequence>
<dbReference type="Proteomes" id="UP000692954">
    <property type="component" value="Unassembled WGS sequence"/>
</dbReference>
<keyword evidence="2" id="KW-1185">Reference proteome</keyword>